<proteinExistence type="predicted"/>
<comment type="caution">
    <text evidence="2">The sequence shown here is derived from an EMBL/GenBank/DDBJ whole genome shotgun (WGS) entry which is preliminary data.</text>
</comment>
<evidence type="ECO:0000313" key="2">
    <source>
        <dbReference type="EMBL" id="KAJ3839943.1"/>
    </source>
</evidence>
<feature type="compositionally biased region" description="Polar residues" evidence="1">
    <location>
        <begin position="63"/>
        <end position="98"/>
    </location>
</feature>
<evidence type="ECO:0000313" key="3">
    <source>
        <dbReference type="Proteomes" id="UP001163846"/>
    </source>
</evidence>
<feature type="compositionally biased region" description="Basic and acidic residues" evidence="1">
    <location>
        <begin position="661"/>
        <end position="738"/>
    </location>
</feature>
<feature type="region of interest" description="Disordered" evidence="1">
    <location>
        <begin position="1624"/>
        <end position="1643"/>
    </location>
</feature>
<feature type="compositionally biased region" description="Low complexity" evidence="1">
    <location>
        <begin position="995"/>
        <end position="1005"/>
    </location>
</feature>
<feature type="compositionally biased region" description="Polar residues" evidence="1">
    <location>
        <begin position="163"/>
        <end position="191"/>
    </location>
</feature>
<feature type="compositionally biased region" description="Low complexity" evidence="1">
    <location>
        <begin position="834"/>
        <end position="856"/>
    </location>
</feature>
<feature type="compositionally biased region" description="Low complexity" evidence="1">
    <location>
        <begin position="31"/>
        <end position="52"/>
    </location>
</feature>
<dbReference type="EMBL" id="MU806102">
    <property type="protein sequence ID" value="KAJ3839943.1"/>
    <property type="molecule type" value="Genomic_DNA"/>
</dbReference>
<feature type="compositionally biased region" description="Polar residues" evidence="1">
    <location>
        <begin position="619"/>
        <end position="637"/>
    </location>
</feature>
<feature type="compositionally biased region" description="Basic and acidic residues" evidence="1">
    <location>
        <begin position="287"/>
        <end position="297"/>
    </location>
</feature>
<feature type="compositionally biased region" description="Basic and acidic residues" evidence="1">
    <location>
        <begin position="577"/>
        <end position="588"/>
    </location>
</feature>
<sequence>MANTDQDPSISSEPSEQEVKKLEGPINAVQSISQGSSAASSSSSGPASGSLSDIMDSKGSPAISLSNTSHPRPTLVQLGSNGTPTAQPKKYNASNINKKFLEKNSTSLAIASTPGFGSARLAGGVRPSPSSSSSHPRLVTTKLTATAQLAPSPGPGWSRSSSVTPPVSASIASAPNGTSSLAPTSSQTTVSVPAAPQLPHAGKVIQPQPRSLGSGQTVHREGGHAVGPGQGKSAWGNVNPVGATSATRADARTQSDFPTAAEVAQSRSKSKSRKDAELEAEVANKQARMEEADTFRGVHLDPNAHHWDEMEEDDDNFLDGVIEFGDGRQYKIDTNDDSVPLSAPIQVTSREQIDSSQDQSEPVRKEDRFADDFDRSWPRTKKTPTSDFVPAPGPRAPQSVSPSTSQSAHSPLEPSRVLFNERSNRLEPYNNSRESGRPNQGSEPRFVRNPAPATFAVSSNNIQLLQKPPSGENSHRGSGYHGAVDQQRDYEPSRREIPPGPQLQPYQPRPKPRRGSGPFPSNSFERDPPPDHRGRRLSNMGPPPVPPHVMNRTSSFRDHARQVPPHLANGPPTTPTSEHRQSSRDSRYSARPPSSTGHSSARYPSQSPVLSHAVPTASPVMTTSERPITSSASTPQVSAAELEDVAKGYMQDAAARAKQRRQQEEEQREKEKERARQKAAELEARLAVERAEKERAEKEREDRQREEKEREEKERLEKERVEKEKVTVQEEKDTKEEVEVSAQPQSTMESQDAKVSNVIQEAASSVQHKPPSSERPTGVSFGKPPLRRLSTHRIPFIPSQDASRPPFARKSSSIPSLTPSTPSGTVESWRTGRQPAQAPQQPSQSLSQSPTQPSPATIERPRAVSFATPPPSALDQVELSTDLEVVDYSDLAKFIGVAEITEEITGTTEEKQTEETEPAMTSNAATPSKLRRPVASDFFDEESSPAVDSSTEHTRSDTGACTSDNVTSTSQVDVTTTDDVAPQVETTTVDVVVSLPPPVDHSSVPATVHTSPNHPRRSQYKEATMSALDDTISRIKGALDVMHEKDHKPISEPEQTPRRSLVSSSSLPYNKWVPPAFREPRPTEPFANTCPEPPKSPRVWNFFTVNLPTVSTPRSSIPPKQMAMFNKTEHVRWDILSFEPSVEGMKRREFTVTDVLFRKPYAYGGYKGKPKYPVRLPESSLRVNLPSQTQSATARPPAGGAFGKSAGADGASTWRKSSTQTAGKIDLEPSFELDTTSRSPPPEPEAILSRTKKEVIAESESDSESESQDTSIAPVRSRAQPKMPAGSGVAFYRNSHVLTKESGSKPSVSFFATNELEIPSSTSREDVQTVSTSQDLLAEPVSTTNTQKSPSSSNAKQLVVRSSPTTSQYGLPSLIPSGKAESKSSDDSPDRVPLTPPAHHTSPWVRSSLGLVVKESPGRGPDPEHLKAVWSQTSNQPGLHPVNSLDGITDDLPSVPFTIQDVKSEDGETPPPTTIAPSRMSLHDVTRAFQQVPSPSNIPQHRPTISPPSTTAPVARPTPSYSYHPPPIQPPNQNVRPQYPFHPSPMMAHSPAPNAMYTHPNPLSNRMQVNGQAPMYSPPVWVPLQNPNAQSSPMMRPMTASYPSPSMMPYHPSPGAPQPMYALPPPPPNMPPPQQNGTPTRGRAMSMMSPAISHAVPAMPMYPGSPGMMPVHVGRGNGAPARNDAHPTLQHHQPPPHHQPQSYAPPPPTNSFIGAARPTW</sequence>
<reference evidence="2" key="1">
    <citation type="submission" date="2022-08" db="EMBL/GenBank/DDBJ databases">
        <authorList>
            <consortium name="DOE Joint Genome Institute"/>
            <person name="Min B."/>
            <person name="Riley R."/>
            <person name="Sierra-Patev S."/>
            <person name="Naranjo-Ortiz M."/>
            <person name="Looney B."/>
            <person name="Konkel Z."/>
            <person name="Slot J.C."/>
            <person name="Sakamoto Y."/>
            <person name="Steenwyk J.L."/>
            <person name="Rokas A."/>
            <person name="Carro J."/>
            <person name="Camarero S."/>
            <person name="Ferreira P."/>
            <person name="Molpeceres G."/>
            <person name="Ruiz-Duenas F.J."/>
            <person name="Serrano A."/>
            <person name="Henrissat B."/>
            <person name="Drula E."/>
            <person name="Hughes K.W."/>
            <person name="Mata J.L."/>
            <person name="Ishikawa N.K."/>
            <person name="Vargas-Isla R."/>
            <person name="Ushijima S."/>
            <person name="Smith C.A."/>
            <person name="Ahrendt S."/>
            <person name="Andreopoulos W."/>
            <person name="He G."/>
            <person name="Labutti K."/>
            <person name="Lipzen A."/>
            <person name="Ng V."/>
            <person name="Sandor L."/>
            <person name="Barry K."/>
            <person name="Martinez A.T."/>
            <person name="Xiao Y."/>
            <person name="Gibbons J.G."/>
            <person name="Terashima K."/>
            <person name="Hibbett D.S."/>
            <person name="Grigoriev I.V."/>
        </authorList>
    </citation>
    <scope>NUCLEOTIDE SEQUENCE</scope>
    <source>
        <strain evidence="2">TFB9207</strain>
    </source>
</reference>
<feature type="compositionally biased region" description="Basic and acidic residues" evidence="1">
    <location>
        <begin position="361"/>
        <end position="377"/>
    </location>
</feature>
<accession>A0AA38PBN7</accession>
<feature type="compositionally biased region" description="Polar residues" evidence="1">
    <location>
        <begin position="742"/>
        <end position="767"/>
    </location>
</feature>
<feature type="compositionally biased region" description="Polar residues" evidence="1">
    <location>
        <begin position="1183"/>
        <end position="1193"/>
    </location>
</feature>
<feature type="compositionally biased region" description="Basic and acidic residues" evidence="1">
    <location>
        <begin position="486"/>
        <end position="497"/>
    </location>
</feature>
<evidence type="ECO:0000256" key="1">
    <source>
        <dbReference type="SAM" id="MobiDB-lite"/>
    </source>
</evidence>
<feature type="compositionally biased region" description="Pro residues" evidence="1">
    <location>
        <begin position="1624"/>
        <end position="1634"/>
    </location>
</feature>
<feature type="compositionally biased region" description="Polar residues" evidence="1">
    <location>
        <begin position="242"/>
        <end position="257"/>
    </location>
</feature>
<organism evidence="2 3">
    <name type="scientific">Lentinula raphanica</name>
    <dbReference type="NCBI Taxonomy" id="153919"/>
    <lineage>
        <taxon>Eukaryota</taxon>
        <taxon>Fungi</taxon>
        <taxon>Dikarya</taxon>
        <taxon>Basidiomycota</taxon>
        <taxon>Agaricomycotina</taxon>
        <taxon>Agaricomycetes</taxon>
        <taxon>Agaricomycetidae</taxon>
        <taxon>Agaricales</taxon>
        <taxon>Marasmiineae</taxon>
        <taxon>Omphalotaceae</taxon>
        <taxon>Lentinula</taxon>
    </lineage>
</organism>
<feature type="region of interest" description="Disordered" evidence="1">
    <location>
        <begin position="111"/>
        <end position="297"/>
    </location>
</feature>
<feature type="compositionally biased region" description="Polar residues" evidence="1">
    <location>
        <begin position="592"/>
        <end position="609"/>
    </location>
</feature>
<feature type="region of interest" description="Disordered" evidence="1">
    <location>
        <begin position="1045"/>
        <end position="1065"/>
    </location>
</feature>
<feature type="compositionally biased region" description="Polar residues" evidence="1">
    <location>
        <begin position="1"/>
        <end position="14"/>
    </location>
</feature>
<gene>
    <name evidence="2" type="ORF">F5878DRAFT_559920</name>
</gene>
<feature type="compositionally biased region" description="Low complexity" evidence="1">
    <location>
        <begin position="811"/>
        <end position="825"/>
    </location>
</feature>
<keyword evidence="3" id="KW-1185">Reference proteome</keyword>
<feature type="compositionally biased region" description="Acidic residues" evidence="1">
    <location>
        <begin position="1257"/>
        <end position="1267"/>
    </location>
</feature>
<feature type="region of interest" description="Disordered" evidence="1">
    <location>
        <begin position="904"/>
        <end position="974"/>
    </location>
</feature>
<feature type="region of interest" description="Disordered" evidence="1">
    <location>
        <begin position="995"/>
        <end position="1021"/>
    </location>
</feature>
<feature type="compositionally biased region" description="Polar residues" evidence="1">
    <location>
        <begin position="208"/>
        <end position="217"/>
    </location>
</feature>
<feature type="compositionally biased region" description="Basic and acidic residues" evidence="1">
    <location>
        <begin position="1045"/>
        <end position="1057"/>
    </location>
</feature>
<feature type="compositionally biased region" description="Polar residues" evidence="1">
    <location>
        <begin position="398"/>
        <end position="409"/>
    </location>
</feature>
<feature type="region of interest" description="Disordered" evidence="1">
    <location>
        <begin position="1183"/>
        <end position="1287"/>
    </location>
</feature>
<protein>
    <submittedName>
        <fullName evidence="2">Uncharacterized protein</fullName>
    </submittedName>
</protein>
<feature type="region of interest" description="Disordered" evidence="1">
    <location>
        <begin position="1494"/>
        <end position="1517"/>
    </location>
</feature>
<dbReference type="Proteomes" id="UP001163846">
    <property type="component" value="Unassembled WGS sequence"/>
</dbReference>
<feature type="compositionally biased region" description="Basic and acidic residues" evidence="1">
    <location>
        <begin position="1380"/>
        <end position="1390"/>
    </location>
</feature>
<feature type="region of interest" description="Disordered" evidence="1">
    <location>
        <begin position="1674"/>
        <end position="1720"/>
    </location>
</feature>
<name>A0AA38PBN7_9AGAR</name>
<feature type="compositionally biased region" description="Low complexity" evidence="1">
    <location>
        <begin position="962"/>
        <end position="974"/>
    </location>
</feature>
<feature type="compositionally biased region" description="Polar residues" evidence="1">
    <location>
        <begin position="429"/>
        <end position="442"/>
    </location>
</feature>
<feature type="region of interest" description="Disordered" evidence="1">
    <location>
        <begin position="1"/>
        <end position="98"/>
    </location>
</feature>
<feature type="compositionally biased region" description="Polar residues" evidence="1">
    <location>
        <begin position="1328"/>
        <end position="1370"/>
    </location>
</feature>
<feature type="region of interest" description="Disordered" evidence="1">
    <location>
        <begin position="329"/>
        <end position="875"/>
    </location>
</feature>
<feature type="compositionally biased region" description="Polar residues" evidence="1">
    <location>
        <begin position="345"/>
        <end position="360"/>
    </location>
</feature>
<feature type="region of interest" description="Disordered" evidence="1">
    <location>
        <begin position="1320"/>
        <end position="1408"/>
    </location>
</feature>